<dbReference type="InterPro" id="IPR012432">
    <property type="entry name" value="DUF1627"/>
</dbReference>
<accession>A0AA42PRH2</accession>
<dbReference type="Proteomes" id="UP001158416">
    <property type="component" value="Unassembled WGS sequence"/>
</dbReference>
<feature type="region of interest" description="Disordered" evidence="1">
    <location>
        <begin position="57"/>
        <end position="81"/>
    </location>
</feature>
<proteinExistence type="predicted"/>
<gene>
    <name evidence="2" type="ORF">N5C39_09540</name>
</gene>
<name>A0AA42PRH2_9ENTR</name>
<evidence type="ECO:0000313" key="3">
    <source>
        <dbReference type="Proteomes" id="UP001158416"/>
    </source>
</evidence>
<comment type="caution">
    <text evidence="2">The sequence shown here is derived from an EMBL/GenBank/DDBJ whole genome shotgun (WGS) entry which is preliminary data.</text>
</comment>
<protein>
    <submittedName>
        <fullName evidence="2">DUF1627 domain-containing protein</fullName>
    </submittedName>
</protein>
<evidence type="ECO:0000313" key="2">
    <source>
        <dbReference type="EMBL" id="MDH1318608.1"/>
    </source>
</evidence>
<dbReference type="Pfam" id="PF07789">
    <property type="entry name" value="DUF1627"/>
    <property type="match status" value="1"/>
</dbReference>
<dbReference type="EMBL" id="JAOCAP010000003">
    <property type="protein sequence ID" value="MDH1318608.1"/>
    <property type="molecule type" value="Genomic_DNA"/>
</dbReference>
<organism evidence="2 3">
    <name type="scientific">Enterobacter bugandensis</name>
    <dbReference type="NCBI Taxonomy" id="881260"/>
    <lineage>
        <taxon>Bacteria</taxon>
        <taxon>Pseudomonadati</taxon>
        <taxon>Pseudomonadota</taxon>
        <taxon>Gammaproteobacteria</taxon>
        <taxon>Enterobacterales</taxon>
        <taxon>Enterobacteriaceae</taxon>
        <taxon>Enterobacter</taxon>
    </lineage>
</organism>
<sequence>METVLDALKAMKKATYREVAARLDIEPVEALNMLREQKEQGLCDFYDGAWSIGTAKEQARQPIKPQAAEPAHQAPRLKGDEPAPVDVVAIRQLLGKSGSMTTAALAAAVNRNARGMVSVMLSFERQGVVIKNGEGKGVTWSLPGAGEAAGVTAEAAQPEKTTAEIIETIPAFASRPDDLIIPSSRYISGEIRRTKAKLSNLQRLQGAVRELRRHKHLLEGLGND</sequence>
<evidence type="ECO:0000256" key="1">
    <source>
        <dbReference type="SAM" id="MobiDB-lite"/>
    </source>
</evidence>
<dbReference type="RefSeq" id="WP_280028520.1">
    <property type="nucleotide sequence ID" value="NZ_JAOCAP010000003.1"/>
</dbReference>
<dbReference type="AlphaFoldDB" id="A0AA42PRH2"/>
<reference evidence="2" key="1">
    <citation type="submission" date="2022-09" db="EMBL/GenBank/DDBJ databases">
        <title>Intensive care unit water sources are persistently colonized with multi-drug resistant bacteria and are the site of extensive horizontal gene transfer of antibiotic resistance genes.</title>
        <authorList>
            <person name="Diorio-Toth L."/>
        </authorList>
    </citation>
    <scope>NUCLEOTIDE SEQUENCE</scope>
    <source>
        <strain evidence="2">GD03936</strain>
    </source>
</reference>